<protein>
    <recommendedName>
        <fullName evidence="2">DUF7707 domain-containing protein</fullName>
    </recommendedName>
</protein>
<keyword evidence="4" id="KW-1185">Reference proteome</keyword>
<dbReference type="PANTHER" id="PTHR38118">
    <property type="entry name" value="ANCHORED CELL WALL PROTEIN 11-RELATED"/>
    <property type="match status" value="1"/>
</dbReference>
<evidence type="ECO:0000259" key="2">
    <source>
        <dbReference type="Pfam" id="PF24808"/>
    </source>
</evidence>
<organism evidence="3 4">
    <name type="scientific">Calycina marina</name>
    <dbReference type="NCBI Taxonomy" id="1763456"/>
    <lineage>
        <taxon>Eukaryota</taxon>
        <taxon>Fungi</taxon>
        <taxon>Dikarya</taxon>
        <taxon>Ascomycota</taxon>
        <taxon>Pezizomycotina</taxon>
        <taxon>Leotiomycetes</taxon>
        <taxon>Helotiales</taxon>
        <taxon>Pezizellaceae</taxon>
        <taxon>Calycina</taxon>
    </lineage>
</organism>
<evidence type="ECO:0000313" key="4">
    <source>
        <dbReference type="Proteomes" id="UP000887226"/>
    </source>
</evidence>
<gene>
    <name evidence="3" type="ORF">BJ878DRAFT_505470</name>
</gene>
<dbReference type="PANTHER" id="PTHR38118:SF3">
    <property type="entry name" value="ANCHORED CELL WALL PROTEIN 11"/>
    <property type="match status" value="1"/>
</dbReference>
<dbReference type="Pfam" id="PF24808">
    <property type="entry name" value="DUF7707"/>
    <property type="match status" value="1"/>
</dbReference>
<comment type="caution">
    <text evidence="3">The sequence shown here is derived from an EMBL/GenBank/DDBJ whole genome shotgun (WGS) entry which is preliminary data.</text>
</comment>
<accession>A0A9P7Z492</accession>
<dbReference type="EMBL" id="MU253894">
    <property type="protein sequence ID" value="KAG9244625.1"/>
    <property type="molecule type" value="Genomic_DNA"/>
</dbReference>
<dbReference type="InterPro" id="IPR056124">
    <property type="entry name" value="DUF7707"/>
</dbReference>
<dbReference type="AlphaFoldDB" id="A0A9P7Z492"/>
<dbReference type="OrthoDB" id="2121879at2759"/>
<keyword evidence="1" id="KW-0732">Signal</keyword>
<evidence type="ECO:0000256" key="1">
    <source>
        <dbReference type="SAM" id="SignalP"/>
    </source>
</evidence>
<name>A0A9P7Z492_9HELO</name>
<dbReference type="Proteomes" id="UP000887226">
    <property type="component" value="Unassembled WGS sequence"/>
</dbReference>
<reference evidence="3" key="1">
    <citation type="journal article" date="2021" name="IMA Fungus">
        <title>Genomic characterization of three marine fungi, including Emericellopsis atlantica sp. nov. with signatures of a generalist lifestyle and marine biomass degradation.</title>
        <authorList>
            <person name="Hagestad O.C."/>
            <person name="Hou L."/>
            <person name="Andersen J.H."/>
            <person name="Hansen E.H."/>
            <person name="Altermark B."/>
            <person name="Li C."/>
            <person name="Kuhnert E."/>
            <person name="Cox R.J."/>
            <person name="Crous P.W."/>
            <person name="Spatafora J.W."/>
            <person name="Lail K."/>
            <person name="Amirebrahimi M."/>
            <person name="Lipzen A."/>
            <person name="Pangilinan J."/>
            <person name="Andreopoulos W."/>
            <person name="Hayes R.D."/>
            <person name="Ng V."/>
            <person name="Grigoriev I.V."/>
            <person name="Jackson S.A."/>
            <person name="Sutton T.D.S."/>
            <person name="Dobson A.D.W."/>
            <person name="Rama T."/>
        </authorList>
    </citation>
    <scope>NUCLEOTIDE SEQUENCE</scope>
    <source>
        <strain evidence="3">TRa3180A</strain>
    </source>
</reference>
<feature type="chain" id="PRO_5040339764" description="DUF7707 domain-containing protein" evidence="1">
    <location>
        <begin position="23"/>
        <end position="197"/>
    </location>
</feature>
<evidence type="ECO:0000313" key="3">
    <source>
        <dbReference type="EMBL" id="KAG9244625.1"/>
    </source>
</evidence>
<feature type="signal peptide" evidence="1">
    <location>
        <begin position="1"/>
        <end position="22"/>
    </location>
</feature>
<sequence length="197" mass="19708">MLSKVLVAVALFTISIAAQTTANSTIDASTVDLSLRNSWCVGQLNTCGTLCAGDTQYNTCDGSTLNYTCTCAANDSAPGLEYYLNTMPTYICEQVFAVCNTDNAGVASALAKCLTDEETNCGQIDASELSFSSSSSSASATATATSSGTAGAASTTQTDVSTSSSEGAAAATLMAMAGNYGSGAFVAGAVVAFGMLI</sequence>
<feature type="domain" description="DUF7707" evidence="2">
    <location>
        <begin position="25"/>
        <end position="125"/>
    </location>
</feature>
<proteinExistence type="predicted"/>